<dbReference type="InterPro" id="IPR020846">
    <property type="entry name" value="MFS_dom"/>
</dbReference>
<keyword evidence="4 6" id="KW-1133">Transmembrane helix</keyword>
<feature type="transmembrane region" description="Helical" evidence="6">
    <location>
        <begin position="87"/>
        <end position="110"/>
    </location>
</feature>
<evidence type="ECO:0000256" key="3">
    <source>
        <dbReference type="ARBA" id="ARBA00022692"/>
    </source>
</evidence>
<reference evidence="8 9" key="1">
    <citation type="submission" date="2020-01" db="EMBL/GenBank/DDBJ databases">
        <title>Genetics and antimicrobial susceptibilities of Nocardia species isolated from the soil; a comparison with species isolated from humans.</title>
        <authorList>
            <person name="Carrasco G."/>
            <person name="Monzon S."/>
            <person name="Sansegundo M."/>
            <person name="Garcia E."/>
            <person name="Garrido N."/>
            <person name="Medina M.J."/>
            <person name="Villalon P."/>
            <person name="Ramirez-Arocha A.C."/>
            <person name="Jimenez P."/>
            <person name="Cuesta I."/>
            <person name="Valdezate S."/>
        </authorList>
    </citation>
    <scope>NUCLEOTIDE SEQUENCE [LARGE SCALE GENOMIC DNA]</scope>
    <source>
        <strain evidence="8 9">CNM20110626</strain>
    </source>
</reference>
<dbReference type="SUPFAM" id="SSF103473">
    <property type="entry name" value="MFS general substrate transporter"/>
    <property type="match status" value="1"/>
</dbReference>
<dbReference type="Gene3D" id="1.20.1720.10">
    <property type="entry name" value="Multidrug resistance protein D"/>
    <property type="match status" value="1"/>
</dbReference>
<feature type="transmembrane region" description="Helical" evidence="6">
    <location>
        <begin position="372"/>
        <end position="393"/>
    </location>
</feature>
<evidence type="ECO:0000256" key="2">
    <source>
        <dbReference type="ARBA" id="ARBA00022448"/>
    </source>
</evidence>
<dbReference type="Pfam" id="PF07690">
    <property type="entry name" value="MFS_1"/>
    <property type="match status" value="1"/>
</dbReference>
<feature type="transmembrane region" description="Helical" evidence="6">
    <location>
        <begin position="303"/>
        <end position="321"/>
    </location>
</feature>
<comment type="caution">
    <text evidence="8">The sequence shown here is derived from an EMBL/GenBank/DDBJ whole genome shotgun (WGS) entry which is preliminary data.</text>
</comment>
<name>A0A6P1CS30_9NOCA</name>
<feature type="transmembrane region" description="Helical" evidence="6">
    <location>
        <begin position="116"/>
        <end position="136"/>
    </location>
</feature>
<keyword evidence="3 6" id="KW-0812">Transmembrane</keyword>
<feature type="transmembrane region" description="Helical" evidence="6">
    <location>
        <begin position="271"/>
        <end position="291"/>
    </location>
</feature>
<evidence type="ECO:0000256" key="5">
    <source>
        <dbReference type="ARBA" id="ARBA00023136"/>
    </source>
</evidence>
<dbReference type="InterPro" id="IPR036259">
    <property type="entry name" value="MFS_trans_sf"/>
</dbReference>
<evidence type="ECO:0000259" key="7">
    <source>
        <dbReference type="PROSITE" id="PS50850"/>
    </source>
</evidence>
<dbReference type="RefSeq" id="WP_163846603.1">
    <property type="nucleotide sequence ID" value="NZ_JAAGVB010000043.1"/>
</dbReference>
<dbReference type="Gene3D" id="1.20.1250.20">
    <property type="entry name" value="MFS general substrate transporter like domains"/>
    <property type="match status" value="1"/>
</dbReference>
<evidence type="ECO:0000256" key="1">
    <source>
        <dbReference type="ARBA" id="ARBA00004651"/>
    </source>
</evidence>
<dbReference type="EMBL" id="JAAGVB010000043">
    <property type="protein sequence ID" value="NEW35380.1"/>
    <property type="molecule type" value="Genomic_DNA"/>
</dbReference>
<dbReference type="GO" id="GO:0005886">
    <property type="term" value="C:plasma membrane"/>
    <property type="evidence" value="ECO:0007669"/>
    <property type="project" value="UniProtKB-SubCell"/>
</dbReference>
<feature type="transmembrane region" description="Helical" evidence="6">
    <location>
        <begin position="239"/>
        <end position="259"/>
    </location>
</feature>
<dbReference type="InterPro" id="IPR011701">
    <property type="entry name" value="MFS"/>
</dbReference>
<dbReference type="PANTHER" id="PTHR42718">
    <property type="entry name" value="MAJOR FACILITATOR SUPERFAMILY MULTIDRUG TRANSPORTER MFSC"/>
    <property type="match status" value="1"/>
</dbReference>
<feature type="transmembrane region" description="Helical" evidence="6">
    <location>
        <begin position="54"/>
        <end position="75"/>
    </location>
</feature>
<sequence length="476" mass="48291">MSAESYAIVFAALLLVAGRLADLYGARKLFLIGLAVFGLTSLLAALAPGGGLLILARFAQGVGGAMILPTSLALVNAAFSGEARGKAFAVWGSTIGAAAAVGPLLGGWLADFSWRWAFGINIPAVILIAVAVLRYLPASTPVRGRVDIIGALLSICGLGLLSFGLIEGRAHGWLRTTEPLSIAGFDWTVGPSPVAVAFVLSAATLAAFWIRQARLGRTGGEPLMDVKLFGISSFRQGNAVTLLVGLGEFGIIAVLPLWLQFTLGYSALQTGLALLPLAIGSFCASGASFSLTASVSALGQVRIGLALEAVGLVLLGLFAAADSAWWSIAIALFIYGIGVGFATAHVTNVALADVPGPSAGQGSGIQSTARELGSALGIALLTTLFFSALGSGVRDRLTTAGLPDQQVEQFGAAITDSAGSAVPALAADPATEPIAAAGREAMSSAVELSSYLCAALLAAALLATLFMRPARATRPD</sequence>
<accession>A0A6P1CS30</accession>
<feature type="transmembrane region" description="Helical" evidence="6">
    <location>
        <begin position="148"/>
        <end position="167"/>
    </location>
</feature>
<dbReference type="CDD" id="cd17321">
    <property type="entry name" value="MFS_MMR_MDR_like"/>
    <property type="match status" value="1"/>
</dbReference>
<protein>
    <submittedName>
        <fullName evidence="8">MFS transporter</fullName>
    </submittedName>
</protein>
<evidence type="ECO:0000256" key="4">
    <source>
        <dbReference type="ARBA" id="ARBA00022989"/>
    </source>
</evidence>
<feature type="transmembrane region" description="Helical" evidence="6">
    <location>
        <begin position="448"/>
        <end position="467"/>
    </location>
</feature>
<evidence type="ECO:0000313" key="8">
    <source>
        <dbReference type="EMBL" id="NEW35380.1"/>
    </source>
</evidence>
<feature type="domain" description="Major facilitator superfamily (MFS) profile" evidence="7">
    <location>
        <begin position="1"/>
        <end position="472"/>
    </location>
</feature>
<feature type="transmembrane region" description="Helical" evidence="6">
    <location>
        <begin position="327"/>
        <end position="351"/>
    </location>
</feature>
<evidence type="ECO:0000313" key="9">
    <source>
        <dbReference type="Proteomes" id="UP000471166"/>
    </source>
</evidence>
<comment type="subcellular location">
    <subcellularLocation>
        <location evidence="1">Cell membrane</location>
        <topology evidence="1">Multi-pass membrane protein</topology>
    </subcellularLocation>
</comment>
<organism evidence="8 9">
    <name type="scientific">Nocardia cyriacigeorgica</name>
    <dbReference type="NCBI Taxonomy" id="135487"/>
    <lineage>
        <taxon>Bacteria</taxon>
        <taxon>Bacillati</taxon>
        <taxon>Actinomycetota</taxon>
        <taxon>Actinomycetes</taxon>
        <taxon>Mycobacteriales</taxon>
        <taxon>Nocardiaceae</taxon>
        <taxon>Nocardia</taxon>
    </lineage>
</organism>
<feature type="transmembrane region" description="Helical" evidence="6">
    <location>
        <begin position="187"/>
        <end position="210"/>
    </location>
</feature>
<dbReference type="GO" id="GO:0022857">
    <property type="term" value="F:transmembrane transporter activity"/>
    <property type="evidence" value="ECO:0007669"/>
    <property type="project" value="InterPro"/>
</dbReference>
<proteinExistence type="predicted"/>
<feature type="transmembrane region" description="Helical" evidence="6">
    <location>
        <begin position="6"/>
        <end position="22"/>
    </location>
</feature>
<keyword evidence="5 6" id="KW-0472">Membrane</keyword>
<feature type="transmembrane region" description="Helical" evidence="6">
    <location>
        <begin position="29"/>
        <end position="48"/>
    </location>
</feature>
<gene>
    <name evidence="8" type="ORF">GV791_22835</name>
</gene>
<dbReference type="PANTHER" id="PTHR42718:SF9">
    <property type="entry name" value="MAJOR FACILITATOR SUPERFAMILY MULTIDRUG TRANSPORTER MFSC"/>
    <property type="match status" value="1"/>
</dbReference>
<dbReference type="AlphaFoldDB" id="A0A6P1CS30"/>
<keyword evidence="2" id="KW-0813">Transport</keyword>
<dbReference type="Proteomes" id="UP000471166">
    <property type="component" value="Unassembled WGS sequence"/>
</dbReference>
<evidence type="ECO:0000256" key="6">
    <source>
        <dbReference type="SAM" id="Phobius"/>
    </source>
</evidence>
<dbReference type="PROSITE" id="PS50850">
    <property type="entry name" value="MFS"/>
    <property type="match status" value="1"/>
</dbReference>